<dbReference type="EMBL" id="BONQ01000010">
    <property type="protein sequence ID" value="GIG42251.1"/>
    <property type="molecule type" value="Genomic_DNA"/>
</dbReference>
<dbReference type="Proteomes" id="UP000660611">
    <property type="component" value="Unassembled WGS sequence"/>
</dbReference>
<evidence type="ECO:0000313" key="3">
    <source>
        <dbReference type="Proteomes" id="UP000660611"/>
    </source>
</evidence>
<organism evidence="2 3">
    <name type="scientific">Dactylosporangium siamense</name>
    <dbReference type="NCBI Taxonomy" id="685454"/>
    <lineage>
        <taxon>Bacteria</taxon>
        <taxon>Bacillati</taxon>
        <taxon>Actinomycetota</taxon>
        <taxon>Actinomycetes</taxon>
        <taxon>Micromonosporales</taxon>
        <taxon>Micromonosporaceae</taxon>
        <taxon>Dactylosporangium</taxon>
    </lineage>
</organism>
<evidence type="ECO:0000313" key="2">
    <source>
        <dbReference type="EMBL" id="GIG42251.1"/>
    </source>
</evidence>
<comment type="caution">
    <text evidence="2">The sequence shown here is derived from an EMBL/GenBank/DDBJ whole genome shotgun (WGS) entry which is preliminary data.</text>
</comment>
<feature type="region of interest" description="Disordered" evidence="1">
    <location>
        <begin position="223"/>
        <end position="245"/>
    </location>
</feature>
<protein>
    <recommendedName>
        <fullName evidence="4">Adhesin domain-containing protein</fullName>
    </recommendedName>
</protein>
<dbReference type="AlphaFoldDB" id="A0A919U8K2"/>
<name>A0A919U8K2_9ACTN</name>
<dbReference type="CDD" id="cd00298">
    <property type="entry name" value="ACD_sHsps_p23-like"/>
    <property type="match status" value="1"/>
</dbReference>
<proteinExistence type="predicted"/>
<gene>
    <name evidence="2" type="ORF">Dsi01nite_002920</name>
</gene>
<keyword evidence="3" id="KW-1185">Reference proteome</keyword>
<accession>A0A919U8K2</accession>
<evidence type="ECO:0000256" key="1">
    <source>
        <dbReference type="SAM" id="MobiDB-lite"/>
    </source>
</evidence>
<reference evidence="2" key="1">
    <citation type="submission" date="2021-01" db="EMBL/GenBank/DDBJ databases">
        <title>Whole genome shotgun sequence of Dactylosporangium siamense NBRC 106093.</title>
        <authorList>
            <person name="Komaki H."/>
            <person name="Tamura T."/>
        </authorList>
    </citation>
    <scope>NUCLEOTIDE SEQUENCE</scope>
    <source>
        <strain evidence="2">NBRC 106093</strain>
    </source>
</reference>
<sequence length="245" mass="25654">MVFPHVRRTDPGEAYILVVVERTPMRAVPAAIAVLLLGSLAGCGLRPRETVSQQYRVEEPVTVLAITGDTMDVTVKPGDGPVTVVERRRWPSGGTPPATTHHTAAGRLELTAAGCHRCDVTLTITVPAATRTDIRVDTGKLTLRDLSGDATASVDTGEITGSGLRGGTYHVAVDSGRVELTHAVSPTDVVATVDTGEVFVRVPGGASYAVRSDRGLSDVDVARDPSSPHAITVNVDTGHATVHQT</sequence>
<evidence type="ECO:0008006" key="4">
    <source>
        <dbReference type="Google" id="ProtNLM"/>
    </source>
</evidence>